<sequence>METSTPIAGIYEVCIGVEDAMPLIQYWGQFGYAIGQTGELSAEQAYNLYGVNSGLRSFRLFHQDSDHGLVRLMLWETPTNEGLQLSSMKAKGNRWTTTLTADVMNILNHTEEAAKAGLPIKYTFPYWEIIYNKDRQIRPFIDPPVGVREMLLLQPLTRQVLFQRFNYSLPDYGKINENSTFKASQITHLGIVVQDDSKETLRFYEETLGLLRVRDDVETTYESSEAGKEFYDLQPEEKFIVTVFDDPRSSTTDFKAARSGRLYIVRFPESMNLESCFEKAQPGCLGMSLYTYRVSDIQEYFQRIKESNVKRFSEIEINEFGEKSFSFVAPDGYFWTSIAK</sequence>
<reference evidence="2 3" key="1">
    <citation type="submission" date="2024-09" db="EMBL/GenBank/DDBJ databases">
        <title>Floridaenema gen nov. (Aerosakkonemataceae, Aerosakkonematales ord. nov., Cyanobacteria) from benthic tropical and subtropical fresh waters, with the description of four new species.</title>
        <authorList>
            <person name="Moretto J.A."/>
            <person name="Berthold D.E."/>
            <person name="Lefler F.W."/>
            <person name="Huang I.-S."/>
            <person name="Laughinghouse H. IV."/>
        </authorList>
    </citation>
    <scope>NUCLEOTIDE SEQUENCE [LARGE SCALE GENOMIC DNA]</scope>
    <source>
        <strain evidence="2 3">BLCC-F167</strain>
    </source>
</reference>
<dbReference type="RefSeq" id="WP_413278159.1">
    <property type="nucleotide sequence ID" value="NZ_JBHFNT010000120.1"/>
</dbReference>
<evidence type="ECO:0000259" key="1">
    <source>
        <dbReference type="PROSITE" id="PS51819"/>
    </source>
</evidence>
<protein>
    <submittedName>
        <fullName evidence="2">VOC family protein</fullName>
    </submittedName>
</protein>
<dbReference type="InterPro" id="IPR037523">
    <property type="entry name" value="VOC_core"/>
</dbReference>
<name>A0ABV4WKY9_9CYAN</name>
<keyword evidence="3" id="KW-1185">Reference proteome</keyword>
<organism evidence="2 3">
    <name type="scientific">Floridaenema evergladense BLCC-F167</name>
    <dbReference type="NCBI Taxonomy" id="3153639"/>
    <lineage>
        <taxon>Bacteria</taxon>
        <taxon>Bacillati</taxon>
        <taxon>Cyanobacteriota</taxon>
        <taxon>Cyanophyceae</taxon>
        <taxon>Oscillatoriophycideae</taxon>
        <taxon>Aerosakkonematales</taxon>
        <taxon>Aerosakkonemataceae</taxon>
        <taxon>Floridanema</taxon>
        <taxon>Floridanema evergladense</taxon>
    </lineage>
</organism>
<dbReference type="InterPro" id="IPR004360">
    <property type="entry name" value="Glyas_Fos-R_dOase_dom"/>
</dbReference>
<dbReference type="InterPro" id="IPR029068">
    <property type="entry name" value="Glyas_Bleomycin-R_OHBP_Dase"/>
</dbReference>
<dbReference type="PROSITE" id="PS51819">
    <property type="entry name" value="VOC"/>
    <property type="match status" value="1"/>
</dbReference>
<accession>A0ABV4WKY9</accession>
<evidence type="ECO:0000313" key="3">
    <source>
        <dbReference type="Proteomes" id="UP001576780"/>
    </source>
</evidence>
<comment type="caution">
    <text evidence="2">The sequence shown here is derived from an EMBL/GenBank/DDBJ whole genome shotgun (WGS) entry which is preliminary data.</text>
</comment>
<evidence type="ECO:0000313" key="2">
    <source>
        <dbReference type="EMBL" id="MFB2835753.1"/>
    </source>
</evidence>
<dbReference type="Pfam" id="PF00903">
    <property type="entry name" value="Glyoxalase"/>
    <property type="match status" value="1"/>
</dbReference>
<dbReference type="EMBL" id="JBHFNT010000120">
    <property type="protein sequence ID" value="MFB2835753.1"/>
    <property type="molecule type" value="Genomic_DNA"/>
</dbReference>
<dbReference type="SUPFAM" id="SSF54593">
    <property type="entry name" value="Glyoxalase/Bleomycin resistance protein/Dihydroxybiphenyl dioxygenase"/>
    <property type="match status" value="1"/>
</dbReference>
<feature type="domain" description="VOC" evidence="1">
    <location>
        <begin position="185"/>
        <end position="340"/>
    </location>
</feature>
<dbReference type="Gene3D" id="3.10.180.10">
    <property type="entry name" value="2,3-Dihydroxybiphenyl 1,2-Dioxygenase, domain 1"/>
    <property type="match status" value="1"/>
</dbReference>
<gene>
    <name evidence="2" type="ORF">ACE1CA_14580</name>
</gene>
<dbReference type="Proteomes" id="UP001576780">
    <property type="component" value="Unassembled WGS sequence"/>
</dbReference>
<proteinExistence type="predicted"/>